<reference evidence="4 6" key="2">
    <citation type="submission" date="2022-02" db="EMBL/GenBank/DDBJ databases">
        <title>Uncovering new skin microbiome diversity through culturing and metagenomics.</title>
        <authorList>
            <person name="Conlan S."/>
            <person name="Deming C."/>
            <person name="Nisc Comparative Sequencing Program N."/>
            <person name="Segre J.A."/>
        </authorList>
    </citation>
    <scope>NUCLEOTIDE SEQUENCE [LARGE SCALE GENOMIC DNA]</scope>
    <source>
        <strain evidence="4 6">ACRQV</strain>
    </source>
</reference>
<dbReference type="EMBL" id="JAKRDF010000006">
    <property type="protein sequence ID" value="MCG7276192.1"/>
    <property type="molecule type" value="Genomic_DNA"/>
</dbReference>
<accession>A0A0B6ETJ1</accession>
<dbReference type="Proteomes" id="UP000031890">
    <property type="component" value="Chromosome"/>
</dbReference>
<feature type="compositionally biased region" description="Basic and acidic residues" evidence="1">
    <location>
        <begin position="199"/>
        <end position="208"/>
    </location>
</feature>
<keyword evidence="2" id="KW-0472">Membrane</keyword>
<keyword evidence="6" id="KW-1185">Reference proteome</keyword>
<dbReference type="EMBL" id="CP010827">
    <property type="protein sequence ID" value="AJI78088.1"/>
    <property type="molecule type" value="Genomic_DNA"/>
</dbReference>
<dbReference type="HOGENOM" id="CLU_068401_0_0_11"/>
<evidence type="ECO:0000313" key="6">
    <source>
        <dbReference type="Proteomes" id="UP001521911"/>
    </source>
</evidence>
<evidence type="ECO:0000256" key="1">
    <source>
        <dbReference type="SAM" id="MobiDB-lite"/>
    </source>
</evidence>
<feature type="compositionally biased region" description="Polar residues" evidence="1">
    <location>
        <begin position="1"/>
        <end position="13"/>
    </location>
</feature>
<dbReference type="Proteomes" id="UP001521911">
    <property type="component" value="Unassembled WGS sequence"/>
</dbReference>
<proteinExistence type="predicted"/>
<feature type="region of interest" description="Disordered" evidence="1">
    <location>
        <begin position="230"/>
        <end position="283"/>
    </location>
</feature>
<feature type="compositionally biased region" description="Low complexity" evidence="1">
    <location>
        <begin position="183"/>
        <end position="195"/>
    </location>
</feature>
<evidence type="ECO:0000256" key="2">
    <source>
        <dbReference type="SAM" id="Phobius"/>
    </source>
</evidence>
<feature type="transmembrane region" description="Helical" evidence="2">
    <location>
        <begin position="86"/>
        <end position="108"/>
    </location>
</feature>
<organism evidence="3 5">
    <name type="scientific">Corynebacterium singulare</name>
    <dbReference type="NCBI Taxonomy" id="161899"/>
    <lineage>
        <taxon>Bacteria</taxon>
        <taxon>Bacillati</taxon>
        <taxon>Actinomycetota</taxon>
        <taxon>Actinomycetes</taxon>
        <taxon>Mycobacteriales</taxon>
        <taxon>Corynebacteriaceae</taxon>
        <taxon>Corynebacterium</taxon>
    </lineage>
</organism>
<keyword evidence="2" id="KW-1133">Transmembrane helix</keyword>
<dbReference type="STRING" id="161899.CSING_02690"/>
<feature type="region of interest" description="Disordered" evidence="1">
    <location>
        <begin position="1"/>
        <end position="40"/>
    </location>
</feature>
<dbReference type="OrthoDB" id="4426886at2"/>
<feature type="region of interest" description="Disordered" evidence="1">
    <location>
        <begin position="166"/>
        <end position="215"/>
    </location>
</feature>
<keyword evidence="2" id="KW-0812">Transmembrane</keyword>
<dbReference type="RefSeq" id="WP_042529436.1">
    <property type="nucleotide sequence ID" value="NZ_CP010827.1"/>
</dbReference>
<name>A0A0B6ETJ1_9CORY</name>
<evidence type="ECO:0000313" key="3">
    <source>
        <dbReference type="EMBL" id="AJI78088.1"/>
    </source>
</evidence>
<sequence>MAQKDQAQPSVAEQLQPLVDDDAFLTSLSEGTDPSDGGDELAGLLLELRGDVEQHMPPAPLIEGADEEPEVISLAAARRRRRGKPLMHGLIGAAAATLLIAGSGAVIVNAGPGSPLYGLNQSLFGADDQDVSVVELAGTLEEMEKRSAQGDMDGTRQLLEEARKMVDQAKKDRAEQAERPAKQQTRTTVTQTQTVEKPAPAKEEEQQPREPVTVTQFETAVSTVVVTSTVSVGNPLSPPVQNYPEPVEQGGGEQVPQQPAPAPNGDTEGAAENNGLAPAQFQQ</sequence>
<feature type="compositionally biased region" description="Basic and acidic residues" evidence="1">
    <location>
        <begin position="166"/>
        <end position="181"/>
    </location>
</feature>
<evidence type="ECO:0000313" key="5">
    <source>
        <dbReference type="Proteomes" id="UP000031890"/>
    </source>
</evidence>
<evidence type="ECO:0008006" key="7">
    <source>
        <dbReference type="Google" id="ProtNLM"/>
    </source>
</evidence>
<gene>
    <name evidence="3" type="ORF">CSING_02690</name>
    <name evidence="4" type="ORF">MHK08_06880</name>
</gene>
<protein>
    <recommendedName>
        <fullName evidence="7">Anti-sigma-D factor RsdA sigma factor binding region domain-containing protein</fullName>
    </recommendedName>
</protein>
<reference evidence="3 5" key="1">
    <citation type="journal article" date="2015" name="Genome Announc.">
        <title>Complete Genome Sequence and Annotation of Corynebacterium singulare DSM 44357, Isolated from a Human Semen Specimen.</title>
        <authorList>
            <person name="Merten M."/>
            <person name="Brinkrolf K."/>
            <person name="Albersmeier A."/>
            <person name="Kutter Y."/>
            <person name="Ruckert C."/>
            <person name="Tauch A."/>
        </authorList>
    </citation>
    <scope>NUCLEOTIDE SEQUENCE [LARGE SCALE GENOMIC DNA]</scope>
    <source>
        <strain evidence="3">IBS B52218</strain>
    </source>
</reference>
<dbReference type="KEGG" id="csx:CSING_02690"/>
<evidence type="ECO:0000313" key="4">
    <source>
        <dbReference type="EMBL" id="MCG7276192.1"/>
    </source>
</evidence>
<dbReference type="AlphaFoldDB" id="A0A0B6ETJ1"/>